<evidence type="ECO:0000256" key="1">
    <source>
        <dbReference type="ARBA" id="ARBA00000156"/>
    </source>
</evidence>
<organism evidence="13 14">
    <name type="scientific">Polytolypa hystricis (strain UAMH7299)</name>
    <dbReference type="NCBI Taxonomy" id="1447883"/>
    <lineage>
        <taxon>Eukaryota</taxon>
        <taxon>Fungi</taxon>
        <taxon>Dikarya</taxon>
        <taxon>Ascomycota</taxon>
        <taxon>Pezizomycotina</taxon>
        <taxon>Eurotiomycetes</taxon>
        <taxon>Eurotiomycetidae</taxon>
        <taxon>Onygenales</taxon>
        <taxon>Onygenales incertae sedis</taxon>
        <taxon>Polytolypa</taxon>
    </lineage>
</organism>
<feature type="transmembrane region" description="Helical" evidence="10">
    <location>
        <begin position="345"/>
        <end position="364"/>
    </location>
</feature>
<dbReference type="EC" id="3.4.21.105" evidence="10"/>
<feature type="transmembrane region" description="Helical" evidence="10">
    <location>
        <begin position="133"/>
        <end position="153"/>
    </location>
</feature>
<comment type="caution">
    <text evidence="13">The sequence shown here is derived from an EMBL/GenBank/DDBJ whole genome shotgun (WGS) entry which is preliminary data.</text>
</comment>
<comment type="catalytic activity">
    <reaction evidence="1 10">
        <text>Cleaves type-1 transmembrane domains using a catalytic dyad composed of serine and histidine that are contributed by different transmembrane domains.</text>
        <dbReference type="EC" id="3.4.21.105"/>
    </reaction>
</comment>
<feature type="transmembrane region" description="Helical" evidence="10">
    <location>
        <begin position="291"/>
        <end position="311"/>
    </location>
</feature>
<evidence type="ECO:0000256" key="10">
    <source>
        <dbReference type="RuleBase" id="RU362115"/>
    </source>
</evidence>
<evidence type="ECO:0000259" key="12">
    <source>
        <dbReference type="Pfam" id="PF01694"/>
    </source>
</evidence>
<evidence type="ECO:0000313" key="14">
    <source>
        <dbReference type="Proteomes" id="UP000224634"/>
    </source>
</evidence>
<keyword evidence="8 10" id="KW-1133">Transmembrane helix</keyword>
<dbReference type="Pfam" id="PF01694">
    <property type="entry name" value="Rhomboid"/>
    <property type="match status" value="1"/>
</dbReference>
<dbReference type="PANTHER" id="PTHR22936:SF69">
    <property type="entry name" value="RHOMBOID-LIKE PROTEIN"/>
    <property type="match status" value="1"/>
</dbReference>
<keyword evidence="7 10" id="KW-0720">Serine protease</keyword>
<keyword evidence="14" id="KW-1185">Reference proteome</keyword>
<comment type="similarity">
    <text evidence="3 10">Belongs to the peptidase S54 family.</text>
</comment>
<comment type="function">
    <text evidence="10">Serine protease involved in intramembrane proteolysis.</text>
</comment>
<proteinExistence type="inferred from homology"/>
<dbReference type="AlphaFoldDB" id="A0A2B7XL68"/>
<feature type="compositionally biased region" description="Polar residues" evidence="11">
    <location>
        <begin position="94"/>
        <end position="105"/>
    </location>
</feature>
<dbReference type="PANTHER" id="PTHR22936">
    <property type="entry name" value="RHOMBOID-RELATED"/>
    <property type="match status" value="1"/>
</dbReference>
<feature type="transmembrane region" description="Helical" evidence="10">
    <location>
        <begin position="317"/>
        <end position="338"/>
    </location>
</feature>
<dbReference type="GO" id="GO:0004252">
    <property type="term" value="F:serine-type endopeptidase activity"/>
    <property type="evidence" value="ECO:0007669"/>
    <property type="project" value="InterPro"/>
</dbReference>
<dbReference type="Gene3D" id="1.20.1540.10">
    <property type="entry name" value="Rhomboid-like"/>
    <property type="match status" value="1"/>
</dbReference>
<feature type="transmembrane region" description="Helical" evidence="10">
    <location>
        <begin position="252"/>
        <end position="270"/>
    </location>
</feature>
<evidence type="ECO:0000313" key="13">
    <source>
        <dbReference type="EMBL" id="PGH09689.1"/>
    </source>
</evidence>
<keyword evidence="4 10" id="KW-0645">Protease</keyword>
<feature type="transmembrane region" description="Helical" evidence="10">
    <location>
        <begin position="440"/>
        <end position="462"/>
    </location>
</feature>
<evidence type="ECO:0000256" key="2">
    <source>
        <dbReference type="ARBA" id="ARBA00004141"/>
    </source>
</evidence>
<evidence type="ECO:0000256" key="8">
    <source>
        <dbReference type="ARBA" id="ARBA00022989"/>
    </source>
</evidence>
<dbReference type="Proteomes" id="UP000224634">
    <property type="component" value="Unassembled WGS sequence"/>
</dbReference>
<dbReference type="InterPro" id="IPR022764">
    <property type="entry name" value="Peptidase_S54_rhomboid_dom"/>
</dbReference>
<dbReference type="STRING" id="1447883.A0A2B7XL68"/>
<evidence type="ECO:0000256" key="7">
    <source>
        <dbReference type="ARBA" id="ARBA00022825"/>
    </source>
</evidence>
<evidence type="ECO:0000256" key="11">
    <source>
        <dbReference type="SAM" id="MobiDB-lite"/>
    </source>
</evidence>
<dbReference type="InterPro" id="IPR035952">
    <property type="entry name" value="Rhomboid-like_sf"/>
</dbReference>
<evidence type="ECO:0000256" key="6">
    <source>
        <dbReference type="ARBA" id="ARBA00022801"/>
    </source>
</evidence>
<feature type="compositionally biased region" description="Low complexity" evidence="11">
    <location>
        <begin position="26"/>
        <end position="37"/>
    </location>
</feature>
<dbReference type="InterPro" id="IPR002610">
    <property type="entry name" value="Peptidase_S54_rhomboid-like"/>
</dbReference>
<sequence length="514" mass="56931">MAANEYYSGLGSNHNDGVPPPPPESSKPYPYSRYSDPYGRRNSQYTLEGADYDYHNPSSATGGRLQDTDNQYADDIPLKSHAQHQTGDRPAWSNVDTHYQPSPDDQQAVPLNGQMGTPQRRRSKKKGFFKKKIPWFTYLISVVHVAVFIAELVKNAQLTGSPIMIKPEFNPMIGPSPYVQINMGARYVACMHNVDGVQNANDTIGWPCPWAKTDDLEDADRKCTLSELCGFGGVPNPEPHGSLDQKPEPHQWFRFIVPMFLHAGLIHIGFNLMGQLTLGADMERTIGWWRFAIVYFASGIFGFVLGGNFAAPGIASTGASGCLFGILALTVLDLFYTWKSRRSPMVELIIIIVTIAISFVLGLLPGLDNFSHIGGFLTGLVLGISILRSPDPLRERIGTTPSYVSMSGGLAPAGGDEAKKFIKGPVGFFKGRKPLWWGWWILRIGALVGIIVALILLLQNFYVYRTTCGWCKYLTCLPVKDWCDIGNIIQNENENKRRALISSADSIFKGQMFL</sequence>
<keyword evidence="5 10" id="KW-0812">Transmembrane</keyword>
<dbReference type="EMBL" id="PDNA01000151">
    <property type="protein sequence ID" value="PGH09689.1"/>
    <property type="molecule type" value="Genomic_DNA"/>
</dbReference>
<evidence type="ECO:0000256" key="9">
    <source>
        <dbReference type="ARBA" id="ARBA00023136"/>
    </source>
</evidence>
<keyword evidence="9 10" id="KW-0472">Membrane</keyword>
<comment type="caution">
    <text evidence="10">Lacks conserved residue(s) required for the propagation of feature annotation.</text>
</comment>
<dbReference type="SUPFAM" id="SSF144091">
    <property type="entry name" value="Rhomboid-like"/>
    <property type="match status" value="1"/>
</dbReference>
<keyword evidence="6 10" id="KW-0378">Hydrolase</keyword>
<reference evidence="13 14" key="1">
    <citation type="submission" date="2017-10" db="EMBL/GenBank/DDBJ databases">
        <title>Comparative genomics in systemic dimorphic fungi from Ajellomycetaceae.</title>
        <authorList>
            <person name="Munoz J.F."/>
            <person name="Mcewen J.G."/>
            <person name="Clay O.K."/>
            <person name="Cuomo C.A."/>
        </authorList>
    </citation>
    <scope>NUCLEOTIDE SEQUENCE [LARGE SCALE GENOMIC DNA]</scope>
    <source>
        <strain evidence="13 14">UAMH7299</strain>
    </source>
</reference>
<feature type="domain" description="Peptidase S54 rhomboid" evidence="12">
    <location>
        <begin position="250"/>
        <end position="388"/>
    </location>
</feature>
<dbReference type="OrthoDB" id="2146116at2759"/>
<evidence type="ECO:0000256" key="5">
    <source>
        <dbReference type="ARBA" id="ARBA00022692"/>
    </source>
</evidence>
<accession>A0A2B7XL68</accession>
<protein>
    <recommendedName>
        <fullName evidence="10">Rhomboid-type serine protease</fullName>
        <ecNumber evidence="10">3.4.21.105</ecNumber>
    </recommendedName>
</protein>
<dbReference type="GO" id="GO:0006508">
    <property type="term" value="P:proteolysis"/>
    <property type="evidence" value="ECO:0007669"/>
    <property type="project" value="UniProtKB-KW"/>
</dbReference>
<dbReference type="GO" id="GO:0016020">
    <property type="term" value="C:membrane"/>
    <property type="evidence" value="ECO:0007669"/>
    <property type="project" value="UniProtKB-SubCell"/>
</dbReference>
<name>A0A2B7XL68_POLH7</name>
<evidence type="ECO:0000256" key="3">
    <source>
        <dbReference type="ARBA" id="ARBA00009045"/>
    </source>
</evidence>
<evidence type="ECO:0000256" key="4">
    <source>
        <dbReference type="ARBA" id="ARBA00022670"/>
    </source>
</evidence>
<feature type="region of interest" description="Disordered" evidence="11">
    <location>
        <begin position="1"/>
        <end position="125"/>
    </location>
</feature>
<comment type="subcellular location">
    <subcellularLocation>
        <location evidence="2 10">Membrane</location>
        <topology evidence="2 10">Multi-pass membrane protein</topology>
    </subcellularLocation>
</comment>
<gene>
    <name evidence="13" type="ORF">AJ80_07640</name>
</gene>